<dbReference type="AlphaFoldDB" id="A0A069PSI6"/>
<gene>
    <name evidence="1" type="ORF">BG61_27135</name>
</gene>
<accession>A0A069PSI6</accession>
<organism evidence="1 2">
    <name type="scientific">Caballeronia glathei</name>
    <dbReference type="NCBI Taxonomy" id="60547"/>
    <lineage>
        <taxon>Bacteria</taxon>
        <taxon>Pseudomonadati</taxon>
        <taxon>Pseudomonadota</taxon>
        <taxon>Betaproteobacteria</taxon>
        <taxon>Burkholderiales</taxon>
        <taxon>Burkholderiaceae</taxon>
        <taxon>Caballeronia</taxon>
    </lineage>
</organism>
<dbReference type="SUPFAM" id="SSF53474">
    <property type="entry name" value="alpha/beta-Hydrolases"/>
    <property type="match status" value="1"/>
</dbReference>
<keyword evidence="1" id="KW-0378">Hydrolase</keyword>
<sequence length="285" mass="30420">MIEFVTLPATPAHGAVTLDYEWLAGGSVAAPLVVFLHAGPDPYASHREWAAALCRALGFRGLLYARPGYGPPAPRPHAPPPSWPIDFLHRQADGILPALLDALDISPSARCRRIWLVGHRDGASITLLYASAQPAGLAGAVVIAPHTFAPHAFAEPSGADGPLRIRAAFETTNLRDRLSRYHDDVDPGFRDPHDAPPGASSLNWHIEAALHAIRCPLLAIEGFAHERDAGGSGRARAHLESIERHVRGAARLEIAGTPPDRDGGYEHLNASIARFIGACAPLSQN</sequence>
<dbReference type="GO" id="GO:0016787">
    <property type="term" value="F:hydrolase activity"/>
    <property type="evidence" value="ECO:0007669"/>
    <property type="project" value="UniProtKB-KW"/>
</dbReference>
<protein>
    <submittedName>
        <fullName evidence="1">Alpha/beta hydrolase</fullName>
    </submittedName>
</protein>
<dbReference type="EMBL" id="JFHC01000044">
    <property type="protein sequence ID" value="KDR40251.1"/>
    <property type="molecule type" value="Genomic_DNA"/>
</dbReference>
<dbReference type="RefSeq" id="WP_051672767.1">
    <property type="nucleotide sequence ID" value="NZ_CADFFX010000018.1"/>
</dbReference>
<proteinExistence type="predicted"/>
<reference evidence="1 2" key="1">
    <citation type="submission" date="2014-03" db="EMBL/GenBank/DDBJ databases">
        <title>Draft Genome Sequences of Four Burkholderia Strains.</title>
        <authorList>
            <person name="Liu X.Y."/>
            <person name="Li C.X."/>
            <person name="Xu J.H."/>
        </authorList>
    </citation>
    <scope>NUCLEOTIDE SEQUENCE [LARGE SCALE GENOMIC DNA]</scope>
    <source>
        <strain evidence="1 2">DSM 50014</strain>
    </source>
</reference>
<dbReference type="InterPro" id="IPR029058">
    <property type="entry name" value="AB_hydrolase_fold"/>
</dbReference>
<evidence type="ECO:0000313" key="2">
    <source>
        <dbReference type="Proteomes" id="UP000027466"/>
    </source>
</evidence>
<dbReference type="STRING" id="60547.GCA_000751215_06703"/>
<keyword evidence="2" id="KW-1185">Reference proteome</keyword>
<name>A0A069PSI6_9BURK</name>
<dbReference type="Gene3D" id="3.40.50.1820">
    <property type="entry name" value="alpha/beta hydrolase"/>
    <property type="match status" value="1"/>
</dbReference>
<dbReference type="Proteomes" id="UP000027466">
    <property type="component" value="Unassembled WGS sequence"/>
</dbReference>
<evidence type="ECO:0000313" key="1">
    <source>
        <dbReference type="EMBL" id="KDR40251.1"/>
    </source>
</evidence>
<comment type="caution">
    <text evidence="1">The sequence shown here is derived from an EMBL/GenBank/DDBJ whole genome shotgun (WGS) entry which is preliminary data.</text>
</comment>